<evidence type="ECO:0000313" key="3">
    <source>
        <dbReference type="EMBL" id="CAD9219417.1"/>
    </source>
</evidence>
<dbReference type="CDD" id="cd00158">
    <property type="entry name" value="RHOD"/>
    <property type="match status" value="1"/>
</dbReference>
<evidence type="ECO:0000259" key="2">
    <source>
        <dbReference type="PROSITE" id="PS50206"/>
    </source>
</evidence>
<accession>A0A7S1T4K5</accession>
<feature type="region of interest" description="Disordered" evidence="1">
    <location>
        <begin position="1"/>
        <end position="31"/>
    </location>
</feature>
<feature type="region of interest" description="Disordered" evidence="1">
    <location>
        <begin position="270"/>
        <end position="300"/>
    </location>
</feature>
<dbReference type="GO" id="GO:0009507">
    <property type="term" value="C:chloroplast"/>
    <property type="evidence" value="ECO:0007669"/>
    <property type="project" value="TreeGrafter"/>
</dbReference>
<dbReference type="EMBL" id="HBGG01038797">
    <property type="protein sequence ID" value="CAD9219417.1"/>
    <property type="molecule type" value="Transcribed_RNA"/>
</dbReference>
<feature type="domain" description="Rhodanese" evidence="2">
    <location>
        <begin position="136"/>
        <end position="272"/>
    </location>
</feature>
<evidence type="ECO:0000256" key="1">
    <source>
        <dbReference type="SAM" id="MobiDB-lite"/>
    </source>
</evidence>
<dbReference type="PANTHER" id="PTHR44920">
    <property type="entry name" value="RHODANESE-LIKE DOMAIN-CONTAINING PROTEIN 14, CHLOROPLASTIC-RELATED"/>
    <property type="match status" value="1"/>
</dbReference>
<name>A0A7S1T4K5_9CHLO</name>
<dbReference type="InterPro" id="IPR036873">
    <property type="entry name" value="Rhodanese-like_dom_sf"/>
</dbReference>
<organism evidence="3">
    <name type="scientific">Tetraselmis chuii</name>
    <dbReference type="NCBI Taxonomy" id="63592"/>
    <lineage>
        <taxon>Eukaryota</taxon>
        <taxon>Viridiplantae</taxon>
        <taxon>Chlorophyta</taxon>
        <taxon>core chlorophytes</taxon>
        <taxon>Chlorodendrophyceae</taxon>
        <taxon>Chlorodendrales</taxon>
        <taxon>Chlorodendraceae</taxon>
        <taxon>Tetraselmis</taxon>
    </lineage>
</organism>
<dbReference type="PROSITE" id="PS50206">
    <property type="entry name" value="RHODANESE_3"/>
    <property type="match status" value="1"/>
</dbReference>
<dbReference type="SMART" id="SM00450">
    <property type="entry name" value="RHOD"/>
    <property type="match status" value="1"/>
</dbReference>
<dbReference type="SUPFAM" id="SSF52821">
    <property type="entry name" value="Rhodanese/Cell cycle control phosphatase"/>
    <property type="match status" value="1"/>
</dbReference>
<gene>
    <name evidence="3" type="ORF">TCHU04912_LOCUS19947</name>
</gene>
<reference evidence="3" key="1">
    <citation type="submission" date="2021-01" db="EMBL/GenBank/DDBJ databases">
        <authorList>
            <person name="Corre E."/>
            <person name="Pelletier E."/>
            <person name="Niang G."/>
            <person name="Scheremetjew M."/>
            <person name="Finn R."/>
            <person name="Kale V."/>
            <person name="Holt S."/>
            <person name="Cochrane G."/>
            <person name="Meng A."/>
            <person name="Brown T."/>
            <person name="Cohen L."/>
        </authorList>
    </citation>
    <scope>NUCLEOTIDE SEQUENCE</scope>
    <source>
        <strain evidence="3">PLY429</strain>
    </source>
</reference>
<protein>
    <recommendedName>
        <fullName evidence="2">Rhodanese domain-containing protein</fullName>
    </recommendedName>
</protein>
<dbReference type="Pfam" id="PF00581">
    <property type="entry name" value="Rhodanese"/>
    <property type="match status" value="1"/>
</dbReference>
<dbReference type="Gene3D" id="3.40.250.10">
    <property type="entry name" value="Rhodanese-like domain"/>
    <property type="match status" value="1"/>
</dbReference>
<sequence>MATCTLSSSAASLRPAHRAPGSSRRLGSRPRPCALRVMAKGDPDGFQRSAAQQKLAEADSAVRSTQQQLGDSLYEAFAPLGKAIGMGTRRKGPAPVPTAPQTKGRLQWKDIQAYLLECYRSKSFETIDAATAEKLMSKGYVMVDVMPVEEYTRHHPIGSVSVPLNQYINNPSSPMQILRKVAFAAQGVKSIEPNPNFEAQLKEAASNSKGLIFGCNAGGTIRPTTNFPIGQDSRSLRAAYFALADPQYGGKPVKHLSGGLNKWFQAGFTGEGEEEEWEDTSGRTPFAVGYTPEQDAKELM</sequence>
<dbReference type="InterPro" id="IPR001763">
    <property type="entry name" value="Rhodanese-like_dom"/>
</dbReference>
<dbReference type="PANTHER" id="PTHR44920:SF2">
    <property type="entry name" value="RHODANESE DOMAIN-CONTAINING PROTEIN"/>
    <property type="match status" value="1"/>
</dbReference>
<proteinExistence type="predicted"/>
<dbReference type="InterPro" id="IPR043186">
    <property type="entry name" value="Str14"/>
</dbReference>
<dbReference type="AlphaFoldDB" id="A0A7S1T4K5"/>